<dbReference type="InterPro" id="IPR011008">
    <property type="entry name" value="Dimeric_a/b-barrel"/>
</dbReference>
<name>A0A2R8AW16_9RHOB</name>
<protein>
    <recommendedName>
        <fullName evidence="2">YCII-related domain-containing protein</fullName>
    </recommendedName>
</protein>
<dbReference type="InterPro" id="IPR005545">
    <property type="entry name" value="YCII"/>
</dbReference>
<feature type="domain" description="YCII-related" evidence="2">
    <location>
        <begin position="1"/>
        <end position="88"/>
    </location>
</feature>
<dbReference type="AlphaFoldDB" id="A0A2R8AW16"/>
<sequence>MFFLMRCIHHPDMDAQRDALRPTHRDWVKSAGGNSASCLIGSALWKDDGSALGHFGILQAESGAKARAFAEGDPFNTGGVVAEIHITRLADGFQSDRVSEWMSRVSG</sequence>
<dbReference type="OrthoDB" id="2293521at2"/>
<evidence type="ECO:0000256" key="1">
    <source>
        <dbReference type="ARBA" id="ARBA00007689"/>
    </source>
</evidence>
<gene>
    <name evidence="3" type="ORF">PRI8871_02022</name>
</gene>
<dbReference type="EMBL" id="OMOJ01000003">
    <property type="protein sequence ID" value="SPF80216.1"/>
    <property type="molecule type" value="Genomic_DNA"/>
</dbReference>
<dbReference type="Pfam" id="PF03795">
    <property type="entry name" value="YCII"/>
    <property type="match status" value="1"/>
</dbReference>
<organism evidence="3 4">
    <name type="scientific">Pseudoprimorskyibacter insulae</name>
    <dbReference type="NCBI Taxonomy" id="1695997"/>
    <lineage>
        <taxon>Bacteria</taxon>
        <taxon>Pseudomonadati</taxon>
        <taxon>Pseudomonadota</taxon>
        <taxon>Alphaproteobacteria</taxon>
        <taxon>Rhodobacterales</taxon>
        <taxon>Paracoccaceae</taxon>
        <taxon>Pseudoprimorskyibacter</taxon>
    </lineage>
</organism>
<accession>A0A2R8AW16</accession>
<evidence type="ECO:0000259" key="2">
    <source>
        <dbReference type="Pfam" id="PF03795"/>
    </source>
</evidence>
<reference evidence="4" key="1">
    <citation type="submission" date="2018-03" db="EMBL/GenBank/DDBJ databases">
        <authorList>
            <person name="Rodrigo-Torres L."/>
            <person name="Arahal R. D."/>
            <person name="Lucena T."/>
        </authorList>
    </citation>
    <scope>NUCLEOTIDE SEQUENCE [LARGE SCALE GENOMIC DNA]</scope>
    <source>
        <strain evidence="4">CECT 8871</strain>
    </source>
</reference>
<evidence type="ECO:0000313" key="4">
    <source>
        <dbReference type="Proteomes" id="UP000244904"/>
    </source>
</evidence>
<keyword evidence="4" id="KW-1185">Reference proteome</keyword>
<dbReference type="SUPFAM" id="SSF54909">
    <property type="entry name" value="Dimeric alpha+beta barrel"/>
    <property type="match status" value="1"/>
</dbReference>
<comment type="similarity">
    <text evidence="1">Belongs to the YciI family.</text>
</comment>
<proteinExistence type="inferred from homology"/>
<evidence type="ECO:0000313" key="3">
    <source>
        <dbReference type="EMBL" id="SPF80216.1"/>
    </source>
</evidence>
<dbReference type="Proteomes" id="UP000244904">
    <property type="component" value="Unassembled WGS sequence"/>
</dbReference>
<dbReference type="Gene3D" id="3.30.70.1060">
    <property type="entry name" value="Dimeric alpha+beta barrel"/>
    <property type="match status" value="1"/>
</dbReference>
<dbReference type="RefSeq" id="WP_108886088.1">
    <property type="nucleotide sequence ID" value="NZ_OMOJ01000003.1"/>
</dbReference>